<keyword evidence="5" id="KW-1185">Reference proteome</keyword>
<feature type="region of interest" description="Disordered" evidence="1">
    <location>
        <begin position="1"/>
        <end position="39"/>
    </location>
</feature>
<name>A0ABY9XH40_9GAMM</name>
<protein>
    <submittedName>
        <fullName evidence="2">Uncharacterized protein</fullName>
    </submittedName>
</protein>
<dbReference type="RefSeq" id="WP_282885537.1">
    <property type="nucleotide sequence ID" value="NZ_CP133479.1"/>
</dbReference>
<reference evidence="2 5" key="1">
    <citation type="journal article" date="2023" name="Access Microbiol">
        <title>The genome of a steinernematid-associated Pseudomonas piscis bacterium encodes the biosynthesis of insect toxins.</title>
        <authorList>
            <person name="Awori R.M."/>
            <person name="Hendre P."/>
            <person name="Amugune N.O."/>
        </authorList>
    </citation>
    <scope>NUCLEOTIDE SEQUENCE [LARGE SCALE GENOMIC DNA]</scope>
    <source>
        <strain evidence="2 5">97</strain>
    </source>
</reference>
<evidence type="ECO:0000313" key="4">
    <source>
        <dbReference type="EMBL" id="WNH02430.1"/>
    </source>
</evidence>
<evidence type="ECO:0000313" key="3">
    <source>
        <dbReference type="EMBL" id="WNH02424.1"/>
    </source>
</evidence>
<dbReference type="GeneID" id="88857800"/>
<feature type="compositionally biased region" description="Basic residues" evidence="1">
    <location>
        <begin position="1"/>
        <end position="11"/>
    </location>
</feature>
<gene>
    <name evidence="3" type="ORF">QL112_001360</name>
    <name evidence="4" type="ORF">QL112_001395</name>
    <name evidence="2" type="ORF">QL112_019550</name>
</gene>
<sequence>MGRRWRARQRARSVATASRAQPVQRGWGGGGKRGGRRPTCLPGCWPAQRKAAKDEGVLAERGHGVPVWRGFWQGSAQAVRAEGAALCGGTSAAPISGGARHNAD</sequence>
<dbReference type="Proteomes" id="UP001300348">
    <property type="component" value="Chromosome"/>
</dbReference>
<dbReference type="EMBL" id="CP133647">
    <property type="protein sequence ID" value="WNH02430.1"/>
    <property type="molecule type" value="Genomic_DNA"/>
</dbReference>
<evidence type="ECO:0000313" key="2">
    <source>
        <dbReference type="EMBL" id="WNH01932.1"/>
    </source>
</evidence>
<organism evidence="2 5">
    <name type="scientific">Xenorhabdus griffiniae</name>
    <dbReference type="NCBI Taxonomy" id="351672"/>
    <lineage>
        <taxon>Bacteria</taxon>
        <taxon>Pseudomonadati</taxon>
        <taxon>Pseudomonadota</taxon>
        <taxon>Gammaproteobacteria</taxon>
        <taxon>Enterobacterales</taxon>
        <taxon>Morganellaceae</taxon>
        <taxon>Xenorhabdus</taxon>
    </lineage>
</organism>
<accession>A0ABY9XH40</accession>
<dbReference type="EMBL" id="CP133647">
    <property type="protein sequence ID" value="WNH01932.1"/>
    <property type="molecule type" value="Genomic_DNA"/>
</dbReference>
<dbReference type="EMBL" id="CP133647">
    <property type="protein sequence ID" value="WNH02424.1"/>
    <property type="molecule type" value="Genomic_DNA"/>
</dbReference>
<evidence type="ECO:0000313" key="5">
    <source>
        <dbReference type="Proteomes" id="UP001300348"/>
    </source>
</evidence>
<evidence type="ECO:0000256" key="1">
    <source>
        <dbReference type="SAM" id="MobiDB-lite"/>
    </source>
</evidence>
<proteinExistence type="predicted"/>